<evidence type="ECO:0000256" key="1">
    <source>
        <dbReference type="SAM" id="MobiDB-lite"/>
    </source>
</evidence>
<feature type="region of interest" description="Disordered" evidence="1">
    <location>
        <begin position="1"/>
        <end position="26"/>
    </location>
</feature>
<feature type="region of interest" description="Disordered" evidence="1">
    <location>
        <begin position="84"/>
        <end position="105"/>
    </location>
</feature>
<organism evidence="2 3">
    <name type="scientific">Brevibacterium epidermidis</name>
    <dbReference type="NCBI Taxonomy" id="1698"/>
    <lineage>
        <taxon>Bacteria</taxon>
        <taxon>Bacillati</taxon>
        <taxon>Actinomycetota</taxon>
        <taxon>Actinomycetes</taxon>
        <taxon>Micrococcales</taxon>
        <taxon>Brevibacteriaceae</taxon>
        <taxon>Brevibacterium</taxon>
    </lineage>
</organism>
<dbReference type="InterPro" id="IPR043132">
    <property type="entry name" value="BCAT-like_C"/>
</dbReference>
<dbReference type="SUPFAM" id="SSF56752">
    <property type="entry name" value="D-aminoacid aminotransferase-like PLP-dependent enzymes"/>
    <property type="match status" value="1"/>
</dbReference>
<dbReference type="Proteomes" id="UP001565435">
    <property type="component" value="Unassembled WGS sequence"/>
</dbReference>
<reference evidence="2 3" key="1">
    <citation type="submission" date="2024-07" db="EMBL/GenBank/DDBJ databases">
        <title>Mealworm larvae gut microbial communities from Newark, Delaware, USA.</title>
        <authorList>
            <person name="Blenner M."/>
        </authorList>
    </citation>
    <scope>NUCLEOTIDE SEQUENCE [LARGE SCALE GENOMIC DNA]</scope>
    <source>
        <strain evidence="2 3">UD i117</strain>
    </source>
</reference>
<dbReference type="Gene3D" id="3.20.10.10">
    <property type="entry name" value="D-amino Acid Aminotransferase, subunit A, domain 2"/>
    <property type="match status" value="1"/>
</dbReference>
<accession>A0ABV4EQ33</accession>
<gene>
    <name evidence="2" type="ORF">ABH903_003392</name>
</gene>
<dbReference type="InterPro" id="IPR036038">
    <property type="entry name" value="Aminotransferase-like"/>
</dbReference>
<keyword evidence="3" id="KW-1185">Reference proteome</keyword>
<dbReference type="EMBL" id="JBGBYS010000027">
    <property type="protein sequence ID" value="MEY9260349.1"/>
    <property type="molecule type" value="Genomic_DNA"/>
</dbReference>
<evidence type="ECO:0000313" key="3">
    <source>
        <dbReference type="Proteomes" id="UP001565435"/>
    </source>
</evidence>
<proteinExistence type="predicted"/>
<comment type="caution">
    <text evidence="2">The sequence shown here is derived from an EMBL/GenBank/DDBJ whole genome shotgun (WGS) entry which is preliminary data.</text>
</comment>
<name>A0ABV4EQ33_BREEP</name>
<dbReference type="InterPro" id="IPR001544">
    <property type="entry name" value="Aminotrans_IV"/>
</dbReference>
<protein>
    <submittedName>
        <fullName evidence="2">Uncharacterized protein</fullName>
    </submittedName>
</protein>
<dbReference type="Pfam" id="PF01063">
    <property type="entry name" value="Aminotran_4"/>
    <property type="match status" value="1"/>
</dbReference>
<evidence type="ECO:0000313" key="2">
    <source>
        <dbReference type="EMBL" id="MEY9260349.1"/>
    </source>
</evidence>
<feature type="compositionally biased region" description="Low complexity" evidence="1">
    <location>
        <begin position="12"/>
        <end position="22"/>
    </location>
</feature>
<dbReference type="RefSeq" id="WP_370037178.1">
    <property type="nucleotide sequence ID" value="NZ_JBGBYS010000027.1"/>
</dbReference>
<sequence length="105" mass="11540">MLSNTNAICPESHMSASSRRSSTCGTPGARGFDDAAFADLAGNLSEATIWNLAFFDSTTAIWLKAAMLPGVTMQILQRQLRRQGIAQERRPWRLRQSTPPLHPPS</sequence>